<accession>A0A420XXX1</accession>
<sequence>MGASSLWPLRLRIRCMIPKLDTKVTATSTIHLQPFELSTNMASNLSSHDAAARFAVQLRGKTLEQQKEDVRDQLNLSCELADNKIRWYWLKIREVLFETELRKARLAIAVQRTEGSERARQILTSDVVSIVPPIYQVIVTDIGRDWVVLLEVLGPQEEAARLEELKLIDGRKHWAALQALISTNADNAVNNHPPALPAKLHPAQVGPSSEVGLRTIEFEVVDQSKTLYH</sequence>
<evidence type="ECO:0000313" key="1">
    <source>
        <dbReference type="EMBL" id="RKU40512.1"/>
    </source>
</evidence>
<dbReference type="Proteomes" id="UP000275385">
    <property type="component" value="Unassembled WGS sequence"/>
</dbReference>
<protein>
    <submittedName>
        <fullName evidence="1">Uncharacterized protein</fullName>
    </submittedName>
</protein>
<organism evidence="1 2">
    <name type="scientific">Coniochaeta pulveracea</name>
    <dbReference type="NCBI Taxonomy" id="177199"/>
    <lineage>
        <taxon>Eukaryota</taxon>
        <taxon>Fungi</taxon>
        <taxon>Dikarya</taxon>
        <taxon>Ascomycota</taxon>
        <taxon>Pezizomycotina</taxon>
        <taxon>Sordariomycetes</taxon>
        <taxon>Sordariomycetidae</taxon>
        <taxon>Coniochaetales</taxon>
        <taxon>Coniochaetaceae</taxon>
        <taxon>Coniochaeta</taxon>
    </lineage>
</organism>
<gene>
    <name evidence="1" type="ORF">DL546_000482</name>
</gene>
<dbReference type="AlphaFoldDB" id="A0A420XXX1"/>
<dbReference type="EMBL" id="QVQW01000100">
    <property type="protein sequence ID" value="RKU40512.1"/>
    <property type="molecule type" value="Genomic_DNA"/>
</dbReference>
<name>A0A420XXX1_9PEZI</name>
<proteinExistence type="predicted"/>
<reference evidence="1 2" key="1">
    <citation type="submission" date="2018-08" db="EMBL/GenBank/DDBJ databases">
        <title>Draft genome of the lignicolous fungus Coniochaeta pulveracea.</title>
        <authorList>
            <person name="Borstlap C.J."/>
            <person name="De Witt R.N."/>
            <person name="Botha A."/>
            <person name="Volschenk H."/>
        </authorList>
    </citation>
    <scope>NUCLEOTIDE SEQUENCE [LARGE SCALE GENOMIC DNA]</scope>
    <source>
        <strain evidence="1 2">CAB683</strain>
    </source>
</reference>
<keyword evidence="2" id="KW-1185">Reference proteome</keyword>
<comment type="caution">
    <text evidence="1">The sequence shown here is derived from an EMBL/GenBank/DDBJ whole genome shotgun (WGS) entry which is preliminary data.</text>
</comment>
<evidence type="ECO:0000313" key="2">
    <source>
        <dbReference type="Proteomes" id="UP000275385"/>
    </source>
</evidence>